<protein>
    <submittedName>
        <fullName evidence="3">Optic atrophy 3</fullName>
    </submittedName>
</protein>
<dbReference type="OrthoDB" id="2129069at2759"/>
<dbReference type="Pfam" id="PF07047">
    <property type="entry name" value="OPA3"/>
    <property type="match status" value="1"/>
</dbReference>
<gene>
    <name evidence="3" type="ORF">PACLA_8A086245</name>
</gene>
<proteinExistence type="inferred from homology"/>
<evidence type="ECO:0000313" key="4">
    <source>
        <dbReference type="Proteomes" id="UP001152795"/>
    </source>
</evidence>
<evidence type="ECO:0000256" key="1">
    <source>
        <dbReference type="ARBA" id="ARBA00007584"/>
    </source>
</evidence>
<dbReference type="PANTHER" id="PTHR12499">
    <property type="entry name" value="OPTIC ATROPHY 3 PROTEIN OPA3"/>
    <property type="match status" value="1"/>
</dbReference>
<evidence type="ECO:0000256" key="2">
    <source>
        <dbReference type="ARBA" id="ARBA00023054"/>
    </source>
</evidence>
<comment type="similarity">
    <text evidence="1">Belongs to the OPA3 family.</text>
</comment>
<dbReference type="AlphaFoldDB" id="A0A6S7HF68"/>
<dbReference type="EMBL" id="CACRXK020004935">
    <property type="protein sequence ID" value="CAB4004555.1"/>
    <property type="molecule type" value="Genomic_DNA"/>
</dbReference>
<keyword evidence="2" id="KW-0175">Coiled coil</keyword>
<dbReference type="PANTHER" id="PTHR12499:SF0">
    <property type="entry name" value="OPTIC ATROPHY 3 PROTEIN"/>
    <property type="match status" value="1"/>
</dbReference>
<dbReference type="GO" id="GO:0019216">
    <property type="term" value="P:regulation of lipid metabolic process"/>
    <property type="evidence" value="ECO:0007669"/>
    <property type="project" value="TreeGrafter"/>
</dbReference>
<comment type="caution">
    <text evidence="3">The sequence shown here is derived from an EMBL/GenBank/DDBJ whole genome shotgun (WGS) entry which is preliminary data.</text>
</comment>
<evidence type="ECO:0000313" key="3">
    <source>
        <dbReference type="EMBL" id="CAB4004555.1"/>
    </source>
</evidence>
<keyword evidence="4" id="KW-1185">Reference proteome</keyword>
<reference evidence="3" key="1">
    <citation type="submission" date="2020-04" db="EMBL/GenBank/DDBJ databases">
        <authorList>
            <person name="Alioto T."/>
            <person name="Alioto T."/>
            <person name="Gomez Garrido J."/>
        </authorList>
    </citation>
    <scope>NUCLEOTIDE SEQUENCE</scope>
    <source>
        <strain evidence="3">A484AB</strain>
    </source>
</reference>
<dbReference type="InterPro" id="IPR010754">
    <property type="entry name" value="OPA3-like"/>
</dbReference>
<dbReference type="GO" id="GO:0005739">
    <property type="term" value="C:mitochondrion"/>
    <property type="evidence" value="ECO:0007669"/>
    <property type="project" value="TreeGrafter"/>
</dbReference>
<accession>A0A6S7HF68</accession>
<sequence length="159" mass="17836">MVAPFPLAKLLTLVMRQTAKPVAKGIKSLARKNAVFRKYICVLPAQTYHWMEMSVKMRFLGHKGIPEIKQLNERSAVELGAEALGEAIVLSICMALICVEFRRGKLKEAKKEKARIDEKVALKRQVEELGIKIDTLSAEFKGNTNKSSLQKLANVEQTK</sequence>
<name>A0A6S7HF68_PARCT</name>
<dbReference type="Proteomes" id="UP001152795">
    <property type="component" value="Unassembled WGS sequence"/>
</dbReference>
<organism evidence="3 4">
    <name type="scientific">Paramuricea clavata</name>
    <name type="common">Red gorgonian</name>
    <name type="synonym">Violescent sea-whip</name>
    <dbReference type="NCBI Taxonomy" id="317549"/>
    <lineage>
        <taxon>Eukaryota</taxon>
        <taxon>Metazoa</taxon>
        <taxon>Cnidaria</taxon>
        <taxon>Anthozoa</taxon>
        <taxon>Octocorallia</taxon>
        <taxon>Malacalcyonacea</taxon>
        <taxon>Plexauridae</taxon>
        <taxon>Paramuricea</taxon>
    </lineage>
</organism>